<dbReference type="Gene3D" id="3.90.226.10">
    <property type="entry name" value="2-enoyl-CoA Hydratase, Chain A, domain 1"/>
    <property type="match status" value="1"/>
</dbReference>
<evidence type="ECO:0000256" key="1">
    <source>
        <dbReference type="ARBA" id="ARBA00005254"/>
    </source>
</evidence>
<keyword evidence="3" id="KW-1185">Reference proteome</keyword>
<name>A0ABN1CD59_SACER</name>
<dbReference type="PANTHER" id="PTHR43802:SF1">
    <property type="entry name" value="IP11341P-RELATED"/>
    <property type="match status" value="1"/>
</dbReference>
<comment type="caution">
    <text evidence="2">The sequence shown here is derived from an EMBL/GenBank/DDBJ whole genome shotgun (WGS) entry which is preliminary data.</text>
</comment>
<dbReference type="PANTHER" id="PTHR43802">
    <property type="entry name" value="ENOYL-COA HYDRATASE"/>
    <property type="match status" value="1"/>
</dbReference>
<dbReference type="SUPFAM" id="SSF52096">
    <property type="entry name" value="ClpP/crotonase"/>
    <property type="match status" value="1"/>
</dbReference>
<protein>
    <submittedName>
        <fullName evidence="2">Enoyl-CoA hydratase-related protein</fullName>
    </submittedName>
</protein>
<evidence type="ECO:0000313" key="3">
    <source>
        <dbReference type="Proteomes" id="UP001500729"/>
    </source>
</evidence>
<reference evidence="2 3" key="1">
    <citation type="journal article" date="2019" name="Int. J. Syst. Evol. Microbiol.">
        <title>The Global Catalogue of Microorganisms (GCM) 10K type strain sequencing project: providing services to taxonomists for standard genome sequencing and annotation.</title>
        <authorList>
            <consortium name="The Broad Institute Genomics Platform"/>
            <consortium name="The Broad Institute Genome Sequencing Center for Infectious Disease"/>
            <person name="Wu L."/>
            <person name="Ma J."/>
        </authorList>
    </citation>
    <scope>NUCLEOTIDE SEQUENCE [LARGE SCALE GENOMIC DNA]</scope>
    <source>
        <strain evidence="2 3">JCM 10303</strain>
    </source>
</reference>
<dbReference type="Pfam" id="PF00378">
    <property type="entry name" value="ECH_1"/>
    <property type="match status" value="1"/>
</dbReference>
<dbReference type="InterPro" id="IPR029045">
    <property type="entry name" value="ClpP/crotonase-like_dom_sf"/>
</dbReference>
<dbReference type="Proteomes" id="UP001500729">
    <property type="component" value="Unassembled WGS sequence"/>
</dbReference>
<comment type="similarity">
    <text evidence="1">Belongs to the enoyl-CoA hydratase/isomerase family.</text>
</comment>
<organism evidence="2 3">
    <name type="scientific">Saccharopolyspora erythraea</name>
    <name type="common">Streptomyces erythraeus</name>
    <dbReference type="NCBI Taxonomy" id="1836"/>
    <lineage>
        <taxon>Bacteria</taxon>
        <taxon>Bacillati</taxon>
        <taxon>Actinomycetota</taxon>
        <taxon>Actinomycetes</taxon>
        <taxon>Pseudonocardiales</taxon>
        <taxon>Pseudonocardiaceae</taxon>
        <taxon>Saccharopolyspora</taxon>
    </lineage>
</organism>
<dbReference type="CDD" id="cd06558">
    <property type="entry name" value="crotonase-like"/>
    <property type="match status" value="1"/>
</dbReference>
<evidence type="ECO:0000313" key="2">
    <source>
        <dbReference type="EMBL" id="GAA0516184.1"/>
    </source>
</evidence>
<sequence>MTQDPQPADEVLAEVRDDGVLLLTLNRPDRLNAWTRTMQRRYFDLLEEADRDPRVRVVVVTGAGRGFCAGADMAALSEVGPEDFDPDERPLSLATRMRKPVIAAINGPVAGVGLVVALFTDVRFAASEAKFTTAFSKRGLIAEYGIAWLLPKLVGVGKALDLLLSARTLLGTEAGELGLVDRVVPGDQVLGSALAYARTLATECSPASMAEIKQQVYTGLDSGLETATADATERMIAAFRRPDVKEGIHSYLERRAPRFPPLDGSPGA</sequence>
<dbReference type="EMBL" id="BAAAGS010000006">
    <property type="protein sequence ID" value="GAA0516184.1"/>
    <property type="molecule type" value="Genomic_DNA"/>
</dbReference>
<proteinExistence type="inferred from homology"/>
<dbReference type="RefSeq" id="WP_009947886.1">
    <property type="nucleotide sequence ID" value="NZ_BAAAGS010000006.1"/>
</dbReference>
<gene>
    <name evidence="2" type="ORF">GCM10009533_14040</name>
</gene>
<accession>A0ABN1CD59</accession>
<dbReference type="InterPro" id="IPR001753">
    <property type="entry name" value="Enoyl-CoA_hydra/iso"/>
</dbReference>